<organism evidence="2 3">
    <name type="scientific">Gibberella moniliformis (strain M3125 / FGSC 7600)</name>
    <name type="common">Maize ear and stalk rot fungus</name>
    <name type="synonym">Fusarium verticillioides</name>
    <dbReference type="NCBI Taxonomy" id="334819"/>
    <lineage>
        <taxon>Eukaryota</taxon>
        <taxon>Fungi</taxon>
        <taxon>Dikarya</taxon>
        <taxon>Ascomycota</taxon>
        <taxon>Pezizomycotina</taxon>
        <taxon>Sordariomycetes</taxon>
        <taxon>Hypocreomycetidae</taxon>
        <taxon>Hypocreales</taxon>
        <taxon>Nectriaceae</taxon>
        <taxon>Fusarium</taxon>
        <taxon>Fusarium fujikuroi species complex</taxon>
    </lineage>
</organism>
<protein>
    <submittedName>
        <fullName evidence="2">Uncharacterized protein</fullName>
    </submittedName>
</protein>
<keyword evidence="3" id="KW-1185">Reference proteome</keyword>
<dbReference type="EMBL" id="CM000585">
    <property type="protein sequence ID" value="EWG47478.1"/>
    <property type="molecule type" value="Genomic_DNA"/>
</dbReference>
<dbReference type="KEGG" id="fvr:FVEG_07563"/>
<dbReference type="AlphaFoldDB" id="W7M7D7"/>
<evidence type="ECO:0000313" key="3">
    <source>
        <dbReference type="Proteomes" id="UP000009096"/>
    </source>
</evidence>
<gene>
    <name evidence="2" type="ORF">FVEG_07563</name>
</gene>
<name>W7M7D7_GIBM7</name>
<dbReference type="VEuPathDB" id="FungiDB:FVEG_07563"/>
<evidence type="ECO:0000256" key="1">
    <source>
        <dbReference type="SAM" id="MobiDB-lite"/>
    </source>
</evidence>
<dbReference type="EMBL" id="DS022250">
    <property type="protein sequence ID" value="EWG47478.1"/>
    <property type="molecule type" value="Genomic_DNA"/>
</dbReference>
<feature type="region of interest" description="Disordered" evidence="1">
    <location>
        <begin position="1"/>
        <end position="21"/>
    </location>
</feature>
<feature type="compositionally biased region" description="Low complexity" evidence="1">
    <location>
        <begin position="1"/>
        <end position="12"/>
    </location>
</feature>
<dbReference type="GeneID" id="30065352"/>
<accession>W7M7D7</accession>
<proteinExistence type="predicted"/>
<reference evidence="2 3" key="1">
    <citation type="journal article" date="2010" name="Nature">
        <title>Comparative genomics reveals mobile pathogenicity chromosomes in Fusarium.</title>
        <authorList>
            <person name="Ma L.J."/>
            <person name="van der Does H.C."/>
            <person name="Borkovich K.A."/>
            <person name="Coleman J.J."/>
            <person name="Daboussi M.J."/>
            <person name="Di Pietro A."/>
            <person name="Dufresne M."/>
            <person name="Freitag M."/>
            <person name="Grabherr M."/>
            <person name="Henrissat B."/>
            <person name="Houterman P.M."/>
            <person name="Kang S."/>
            <person name="Shim W.B."/>
            <person name="Woloshuk C."/>
            <person name="Xie X."/>
            <person name="Xu J.R."/>
            <person name="Antoniw J."/>
            <person name="Baker S.E."/>
            <person name="Bluhm B.H."/>
            <person name="Breakspear A."/>
            <person name="Brown D.W."/>
            <person name="Butchko R.A."/>
            <person name="Chapman S."/>
            <person name="Coulson R."/>
            <person name="Coutinho P.M."/>
            <person name="Danchin E.G."/>
            <person name="Diener A."/>
            <person name="Gale L.R."/>
            <person name="Gardiner D.M."/>
            <person name="Goff S."/>
            <person name="Hammond-Kosack K.E."/>
            <person name="Hilburn K."/>
            <person name="Hua-Van A."/>
            <person name="Jonkers W."/>
            <person name="Kazan K."/>
            <person name="Kodira C.D."/>
            <person name="Koehrsen M."/>
            <person name="Kumar L."/>
            <person name="Lee Y.H."/>
            <person name="Li L."/>
            <person name="Manners J.M."/>
            <person name="Miranda-Saavedra D."/>
            <person name="Mukherjee M."/>
            <person name="Park G."/>
            <person name="Park J."/>
            <person name="Park S.Y."/>
            <person name="Proctor R.H."/>
            <person name="Regev A."/>
            <person name="Ruiz-Roldan M.C."/>
            <person name="Sain D."/>
            <person name="Sakthikumar S."/>
            <person name="Sykes S."/>
            <person name="Schwartz D.C."/>
            <person name="Turgeon B.G."/>
            <person name="Wapinski I."/>
            <person name="Yoder O."/>
            <person name="Young S."/>
            <person name="Zeng Q."/>
            <person name="Zhou S."/>
            <person name="Galagan J."/>
            <person name="Cuomo C.A."/>
            <person name="Kistler H.C."/>
            <person name="Rep M."/>
        </authorList>
    </citation>
    <scope>NUCLEOTIDE SEQUENCE [LARGE SCALE GENOMIC DNA]</scope>
    <source>
        <strain evidence="3">M3125 / FGSC 7600</strain>
    </source>
</reference>
<evidence type="ECO:0000313" key="2">
    <source>
        <dbReference type="EMBL" id="EWG47478.1"/>
    </source>
</evidence>
<dbReference type="RefSeq" id="XP_018753669.1">
    <property type="nucleotide sequence ID" value="XM_018896241.1"/>
</dbReference>
<dbReference type="HOGENOM" id="CLU_3032512_0_0_1"/>
<sequence>MSSQSSASPDPSTHVSAQTPKRLLQIVTNPCLASPRLVSVQFSSSSGPERTINRA</sequence>
<dbReference type="Proteomes" id="UP000009096">
    <property type="component" value="Chromosome 8"/>
</dbReference>